<dbReference type="Gene3D" id="1.10.730.10">
    <property type="entry name" value="Isoleucyl-tRNA Synthetase, Domain 1"/>
    <property type="match status" value="1"/>
</dbReference>
<evidence type="ECO:0000313" key="13">
    <source>
        <dbReference type="EMBL" id="MCC9293344.1"/>
    </source>
</evidence>
<feature type="short sequence motif" description="'KMSKS' region" evidence="9">
    <location>
        <begin position="527"/>
        <end position="531"/>
    </location>
</feature>
<evidence type="ECO:0000256" key="2">
    <source>
        <dbReference type="ARBA" id="ARBA00022598"/>
    </source>
</evidence>
<comment type="function">
    <text evidence="9">Catalyzes the attachment of valine to tRNA(Val). As ValRS can inadvertently accommodate and process structurally similar amino acids such as threonine, to avoid such errors, it has a 'posttransfer' editing activity that hydrolyzes mischarged Thr-tRNA(Val) in a tRNA-dependent manner.</text>
</comment>
<dbReference type="Gene3D" id="1.10.287.380">
    <property type="entry name" value="Valyl-tRNA synthetase, C-terminal domain"/>
    <property type="match status" value="1"/>
</dbReference>
<dbReference type="Gene3D" id="3.90.740.10">
    <property type="entry name" value="Valyl/Leucyl/Isoleucyl-tRNA synthetase, editing domain"/>
    <property type="match status" value="2"/>
</dbReference>
<dbReference type="SUPFAM" id="SSF50677">
    <property type="entry name" value="ValRS/IleRS/LeuRS editing domain"/>
    <property type="match status" value="1"/>
</dbReference>
<dbReference type="SUPFAM" id="SSF46589">
    <property type="entry name" value="tRNA-binding arm"/>
    <property type="match status" value="1"/>
</dbReference>
<comment type="domain">
    <text evidence="9">ValRS has two distinct active sites: one for aminoacylation and one for editing. The misactivated threonine is translocated from the active site to the editing site.</text>
</comment>
<dbReference type="InterPro" id="IPR009080">
    <property type="entry name" value="tRNAsynth_Ia_anticodon-bd"/>
</dbReference>
<comment type="domain">
    <text evidence="9">The C-terminal coiled-coil domain is crucial for aminoacylation activity.</text>
</comment>
<reference evidence="13" key="1">
    <citation type="submission" date="2021-11" db="EMBL/GenBank/DDBJ databases">
        <authorList>
            <person name="Qingchun L."/>
            <person name="Dong Z."/>
            <person name="Zongwei Q."/>
            <person name="Jia Z."/>
            <person name="Duotao L."/>
        </authorList>
    </citation>
    <scope>NUCLEOTIDE SEQUENCE</scope>
    <source>
        <strain evidence="13">WLY-B-L2</strain>
    </source>
</reference>
<feature type="domain" description="Aminoacyl-tRNA synthetase class Ia" evidence="10">
    <location>
        <begin position="20"/>
        <end position="564"/>
    </location>
</feature>
<dbReference type="InterPro" id="IPR002303">
    <property type="entry name" value="Valyl-tRNA_ligase"/>
</dbReference>
<keyword evidence="3 9" id="KW-0547">Nucleotide-binding</keyword>
<dbReference type="NCBIfam" id="TIGR00422">
    <property type="entry name" value="valS"/>
    <property type="match status" value="1"/>
</dbReference>
<evidence type="ECO:0000313" key="14">
    <source>
        <dbReference type="Proteomes" id="UP001165422"/>
    </source>
</evidence>
<dbReference type="InterPro" id="IPR010978">
    <property type="entry name" value="tRNA-bd_arm"/>
</dbReference>
<comment type="catalytic activity">
    <reaction evidence="8 9">
        <text>tRNA(Val) + L-valine + ATP = L-valyl-tRNA(Val) + AMP + diphosphate</text>
        <dbReference type="Rhea" id="RHEA:10704"/>
        <dbReference type="Rhea" id="RHEA-COMP:9672"/>
        <dbReference type="Rhea" id="RHEA-COMP:9708"/>
        <dbReference type="ChEBI" id="CHEBI:30616"/>
        <dbReference type="ChEBI" id="CHEBI:33019"/>
        <dbReference type="ChEBI" id="CHEBI:57762"/>
        <dbReference type="ChEBI" id="CHEBI:78442"/>
        <dbReference type="ChEBI" id="CHEBI:78537"/>
        <dbReference type="ChEBI" id="CHEBI:456215"/>
        <dbReference type="EC" id="6.1.1.9"/>
    </reaction>
</comment>
<dbReference type="SUPFAM" id="SSF47323">
    <property type="entry name" value="Anticodon-binding domain of a subclass of class I aminoacyl-tRNA synthetases"/>
    <property type="match status" value="1"/>
</dbReference>
<comment type="caution">
    <text evidence="13">The sequence shown here is derived from an EMBL/GenBank/DDBJ whole genome shotgun (WGS) entry which is preliminary data.</text>
</comment>
<evidence type="ECO:0000256" key="4">
    <source>
        <dbReference type="ARBA" id="ARBA00022840"/>
    </source>
</evidence>
<dbReference type="PRINTS" id="PR00986">
    <property type="entry name" value="TRNASYNTHVAL"/>
</dbReference>
<feature type="coiled-coil region" evidence="9">
    <location>
        <begin position="815"/>
        <end position="849"/>
    </location>
</feature>
<evidence type="ECO:0000256" key="8">
    <source>
        <dbReference type="ARBA" id="ARBA00047552"/>
    </source>
</evidence>
<evidence type="ECO:0000256" key="5">
    <source>
        <dbReference type="ARBA" id="ARBA00022917"/>
    </source>
</evidence>
<evidence type="ECO:0000256" key="1">
    <source>
        <dbReference type="ARBA" id="ARBA00022490"/>
    </source>
</evidence>
<protein>
    <recommendedName>
        <fullName evidence="9">Valine--tRNA ligase</fullName>
        <ecNumber evidence="9">6.1.1.9</ecNumber>
    </recommendedName>
    <alternativeName>
        <fullName evidence="9">Valyl-tRNA synthetase</fullName>
        <shortName evidence="9">ValRS</shortName>
    </alternativeName>
</protein>
<dbReference type="InterPro" id="IPR013155">
    <property type="entry name" value="M/V/L/I-tRNA-synth_anticd-bd"/>
</dbReference>
<proteinExistence type="inferred from homology"/>
<feature type="domain" description="Methionyl/Valyl/Leucyl/Isoleucyl-tRNA synthetase anticodon-binding" evidence="11">
    <location>
        <begin position="610"/>
        <end position="757"/>
    </location>
</feature>
<keyword evidence="4 9" id="KW-0067">ATP-binding</keyword>
<dbReference type="RefSeq" id="WP_229980406.1">
    <property type="nucleotide sequence ID" value="NZ_JAJJPB010000001.1"/>
</dbReference>
<dbReference type="Pfam" id="PF00133">
    <property type="entry name" value="tRNA-synt_1"/>
    <property type="match status" value="1"/>
</dbReference>
<dbReference type="Gene3D" id="3.40.50.620">
    <property type="entry name" value="HUPs"/>
    <property type="match status" value="2"/>
</dbReference>
<dbReference type="NCBIfam" id="NF004349">
    <property type="entry name" value="PRK05729.1"/>
    <property type="match status" value="1"/>
</dbReference>
<evidence type="ECO:0000256" key="6">
    <source>
        <dbReference type="ARBA" id="ARBA00023054"/>
    </source>
</evidence>
<feature type="domain" description="Valyl-tRNA synthetase tRNA-binding arm" evidence="12">
    <location>
        <begin position="818"/>
        <end position="882"/>
    </location>
</feature>
<organism evidence="13 14">
    <name type="scientific">Clostridium aromativorans</name>
    <dbReference type="NCBI Taxonomy" id="2836848"/>
    <lineage>
        <taxon>Bacteria</taxon>
        <taxon>Bacillati</taxon>
        <taxon>Bacillota</taxon>
        <taxon>Clostridia</taxon>
        <taxon>Eubacteriales</taxon>
        <taxon>Clostridiaceae</taxon>
        <taxon>Clostridium</taxon>
    </lineage>
</organism>
<accession>A0ABS8N0M1</accession>
<evidence type="ECO:0000256" key="3">
    <source>
        <dbReference type="ARBA" id="ARBA00022741"/>
    </source>
</evidence>
<dbReference type="Proteomes" id="UP001165422">
    <property type="component" value="Unassembled WGS sequence"/>
</dbReference>
<name>A0ABS8N0M1_9CLOT</name>
<dbReference type="InterPro" id="IPR014729">
    <property type="entry name" value="Rossmann-like_a/b/a_fold"/>
</dbReference>
<dbReference type="SUPFAM" id="SSF52374">
    <property type="entry name" value="Nucleotidylyl transferase"/>
    <property type="match status" value="1"/>
</dbReference>
<dbReference type="EMBL" id="JAJJPB010000001">
    <property type="protein sequence ID" value="MCC9293344.1"/>
    <property type="molecule type" value="Genomic_DNA"/>
</dbReference>
<sequence length="882" mass="102534">MSKRKDIATTYNPKTFEEKLYNNWQKKGYFTPAAEDNKKTYTMVIPPPNITGKLHLGHALDDTLQDIIIRTKRMQGYNTLWVPGEDHASIATEVKVEKELLKKGIVKKEMGREAFLKKTWDWTHEYRERIRNQVKKLGCSVDFTRERFTMDAGLNKAVRRFFVKLYNDGLIYQGNRIINWCPKCQTALSDAEIEYEEQQGHFWNIRYKIVGSDRYLEIATTRPETMFGDTAIAVNPKDERYKDLVGKTAILPIVNREIPIVSDDYVDMEFGTGAVKITPAHDPNDYQVGKRHNLPEIVVMNEDGTIKLPGTKYDGMDRYEARKVLVEDLKEQGFLVKIKEHTHNVGCHDRCGTTVEPMLSKQWFVRMKSLAQPAIDVVRNKKVKFVPERFEKIYFNWMENIQDWCISRQLWWGHRIPVWYCKDCGEVIVSDTDPTKCTKCGSTNIEQDKDVLDTWFSSALWPFSTLGWPDNTEDLKCFYPNNTLVTGYDIIFFWVARMIFSGIYCMDDIPFENVLIHGIVRDSQGRKMSKSLGNGVDPIEVIEQYGADALRFALITGNAPGNDIRYYPEKVEASRNFANKIWNASRFVLMNLDEDLMDKYKNCKDYSIADKWILSRVNSLVKEVTYNIEKFEMGIAAQKIYDFIWGEFCDWYIELVKPAMYGEDEKTKGVAYNVLNKVLTISLQLLHPMMPFITEEIYTHLCTEYESITISKWPEYNDELKDLESEKDMEYVIEAIKAVRNVRTEMNVPFSRKAKVMVWATEKSASESLKNGEDYFKKLASTSELEFLNNKGDVPENVVSAVTKGAELFIPLLDLVDRDKEIERLNREKGKLEDEIERVEKKLSNKKFLLKAPKDVVDKEKEKACKYREMLNTVLERIQSLK</sequence>
<gene>
    <name evidence="9" type="primary">valS</name>
    <name evidence="13" type="ORF">LN736_00450</name>
</gene>
<evidence type="ECO:0000259" key="11">
    <source>
        <dbReference type="Pfam" id="PF08264"/>
    </source>
</evidence>
<dbReference type="PANTHER" id="PTHR11946">
    <property type="entry name" value="VALYL-TRNA SYNTHETASES"/>
    <property type="match status" value="1"/>
</dbReference>
<dbReference type="InterPro" id="IPR001412">
    <property type="entry name" value="aa-tRNA-synth_I_CS"/>
</dbReference>
<dbReference type="PROSITE" id="PS00178">
    <property type="entry name" value="AA_TRNA_LIGASE_I"/>
    <property type="match status" value="1"/>
</dbReference>
<dbReference type="InterPro" id="IPR009008">
    <property type="entry name" value="Val/Leu/Ile-tRNA-synth_edit"/>
</dbReference>
<feature type="short sequence motif" description="'HIGH' region" evidence="9">
    <location>
        <begin position="48"/>
        <end position="58"/>
    </location>
</feature>
<dbReference type="EC" id="6.1.1.9" evidence="9"/>
<comment type="subcellular location">
    <subcellularLocation>
        <location evidence="9">Cytoplasm</location>
    </subcellularLocation>
</comment>
<dbReference type="CDD" id="cd07962">
    <property type="entry name" value="Anticodon_Ia_Val"/>
    <property type="match status" value="1"/>
</dbReference>
<keyword evidence="6 9" id="KW-0175">Coiled coil</keyword>
<keyword evidence="2 9" id="KW-0436">Ligase</keyword>
<keyword evidence="5 9" id="KW-0648">Protein biosynthesis</keyword>
<dbReference type="InterPro" id="IPR037118">
    <property type="entry name" value="Val-tRNA_synth_C_sf"/>
</dbReference>
<keyword evidence="7 9" id="KW-0030">Aminoacyl-tRNA synthetase</keyword>
<keyword evidence="1 9" id="KW-0963">Cytoplasm</keyword>
<dbReference type="InterPro" id="IPR019499">
    <property type="entry name" value="Val-tRNA_synth_tRNA-bd"/>
</dbReference>
<comment type="subunit">
    <text evidence="9">Monomer.</text>
</comment>
<feature type="binding site" evidence="9">
    <location>
        <position position="530"/>
    </location>
    <ligand>
        <name>ATP</name>
        <dbReference type="ChEBI" id="CHEBI:30616"/>
    </ligand>
</feature>
<keyword evidence="14" id="KW-1185">Reference proteome</keyword>
<dbReference type="HAMAP" id="MF_02004">
    <property type="entry name" value="Val_tRNA_synth_type1"/>
    <property type="match status" value="1"/>
</dbReference>
<dbReference type="Pfam" id="PF10458">
    <property type="entry name" value="Val_tRNA-synt_C"/>
    <property type="match status" value="1"/>
</dbReference>
<dbReference type="GO" id="GO:0004832">
    <property type="term" value="F:valine-tRNA ligase activity"/>
    <property type="evidence" value="ECO:0007669"/>
    <property type="project" value="UniProtKB-EC"/>
</dbReference>
<evidence type="ECO:0000259" key="10">
    <source>
        <dbReference type="Pfam" id="PF00133"/>
    </source>
</evidence>
<dbReference type="InterPro" id="IPR002300">
    <property type="entry name" value="aa-tRNA-synth_Ia"/>
</dbReference>
<dbReference type="InterPro" id="IPR033705">
    <property type="entry name" value="Anticodon_Ia_Val"/>
</dbReference>
<evidence type="ECO:0000256" key="9">
    <source>
        <dbReference type="HAMAP-Rule" id="MF_02004"/>
    </source>
</evidence>
<dbReference type="Pfam" id="PF08264">
    <property type="entry name" value="Anticodon_1"/>
    <property type="match status" value="1"/>
</dbReference>
<dbReference type="CDD" id="cd00817">
    <property type="entry name" value="ValRS_core"/>
    <property type="match status" value="1"/>
</dbReference>
<evidence type="ECO:0000259" key="12">
    <source>
        <dbReference type="Pfam" id="PF10458"/>
    </source>
</evidence>
<evidence type="ECO:0000256" key="7">
    <source>
        <dbReference type="ARBA" id="ARBA00023146"/>
    </source>
</evidence>
<dbReference type="PANTHER" id="PTHR11946:SF93">
    <property type="entry name" value="VALINE--TRNA LIGASE, CHLOROPLASTIC_MITOCHONDRIAL 2"/>
    <property type="match status" value="1"/>
</dbReference>
<comment type="similarity">
    <text evidence="9">Belongs to the class-I aminoacyl-tRNA synthetase family. ValS type 1 subfamily.</text>
</comment>